<evidence type="ECO:0000256" key="1">
    <source>
        <dbReference type="ARBA" id="ARBA00012417"/>
    </source>
</evidence>
<dbReference type="Gene3D" id="1.10.8.60">
    <property type="match status" value="1"/>
</dbReference>
<dbReference type="NCBIfam" id="TIGR01128">
    <property type="entry name" value="holA"/>
    <property type="match status" value="1"/>
</dbReference>
<dbReference type="GO" id="GO:0006261">
    <property type="term" value="P:DNA-templated DNA replication"/>
    <property type="evidence" value="ECO:0007669"/>
    <property type="project" value="TreeGrafter"/>
</dbReference>
<dbReference type="KEGG" id="ahb:bsdtb5_30390"/>
<dbReference type="Pfam" id="PF06144">
    <property type="entry name" value="DNA_pol3_delta"/>
    <property type="match status" value="1"/>
</dbReference>
<dbReference type="EMBL" id="AP024169">
    <property type="protein sequence ID" value="BCN31744.1"/>
    <property type="molecule type" value="Genomic_DNA"/>
</dbReference>
<dbReference type="RefSeq" id="WP_271712840.1">
    <property type="nucleotide sequence ID" value="NZ_AP024169.1"/>
</dbReference>
<sequence>MRNIKEHIKQNQFKPVYLLYGQEAYLKNLYKGKLKEAILNGSDEMNYSYFEGKGIDITKVTGIADTLPFFSERRLIIIENSGFFKSQNDLADYIKVLPDTTYIVFVESEVDKRNRLYKVVKDIGTISEMNGMDEKNLKLWIVSIINKDNKKITEGTLLYFLSKTGTDMENISRELEKLICYTLDRDVITNEDIDAVCITQITNKIFQMIDYVASKQQGKALELYYDLLTLKEKPMSILFLITRHFNMLIQVKDLLRLGYNNTIISQKTGLPPFSINKYITQGKAFQLKDLKEALAFCADVEERVKTGRLVDTMGVELLIVKYSSKQEETRRDNKII</sequence>
<evidence type="ECO:0000259" key="9">
    <source>
        <dbReference type="Pfam" id="PF06144"/>
    </source>
</evidence>
<dbReference type="PANTHER" id="PTHR34388:SF1">
    <property type="entry name" value="DNA POLYMERASE III SUBUNIT DELTA"/>
    <property type="match status" value="1"/>
</dbReference>
<dbReference type="InterPro" id="IPR010372">
    <property type="entry name" value="DNA_pol3_delta_N"/>
</dbReference>
<dbReference type="InterPro" id="IPR005790">
    <property type="entry name" value="DNA_polIII_delta"/>
</dbReference>
<dbReference type="AlphaFoldDB" id="A0A7R7IE48"/>
<dbReference type="GO" id="GO:0003887">
    <property type="term" value="F:DNA-directed DNA polymerase activity"/>
    <property type="evidence" value="ECO:0007669"/>
    <property type="project" value="UniProtKB-KW"/>
</dbReference>
<dbReference type="GO" id="GO:0003677">
    <property type="term" value="F:DNA binding"/>
    <property type="evidence" value="ECO:0007669"/>
    <property type="project" value="InterPro"/>
</dbReference>
<reference evidence="11 12" key="1">
    <citation type="submission" date="2020-11" db="EMBL/GenBank/DDBJ databases">
        <title>Draft genome sequencing of a Lachnospiraceae strain isolated from anoxic soil subjected to BSD treatment.</title>
        <authorList>
            <person name="Uek A."/>
            <person name="Tonouchi A."/>
        </authorList>
    </citation>
    <scope>NUCLEOTIDE SEQUENCE [LARGE SCALE GENOMIC DNA]</scope>
    <source>
        <strain evidence="11 12">TB5</strain>
    </source>
</reference>
<evidence type="ECO:0000256" key="6">
    <source>
        <dbReference type="ARBA" id="ARBA00022932"/>
    </source>
</evidence>
<protein>
    <recommendedName>
        <fullName evidence="2">DNA polymerase III subunit delta</fullName>
        <ecNumber evidence="1">2.7.7.7</ecNumber>
    </recommendedName>
</protein>
<evidence type="ECO:0000259" key="10">
    <source>
        <dbReference type="Pfam" id="PF21694"/>
    </source>
</evidence>
<dbReference type="GO" id="GO:0009360">
    <property type="term" value="C:DNA polymerase III complex"/>
    <property type="evidence" value="ECO:0007669"/>
    <property type="project" value="InterPro"/>
</dbReference>
<dbReference type="Proteomes" id="UP000595897">
    <property type="component" value="Chromosome"/>
</dbReference>
<evidence type="ECO:0000313" key="11">
    <source>
        <dbReference type="EMBL" id="BCN31744.1"/>
    </source>
</evidence>
<dbReference type="InterPro" id="IPR008921">
    <property type="entry name" value="DNA_pol3_clamp-load_cplx_C"/>
</dbReference>
<evidence type="ECO:0000256" key="3">
    <source>
        <dbReference type="ARBA" id="ARBA00022679"/>
    </source>
</evidence>
<keyword evidence="4" id="KW-0548">Nucleotidyltransferase</keyword>
<gene>
    <name evidence="11" type="primary">holA</name>
    <name evidence="11" type="ORF">bsdtb5_30390</name>
</gene>
<organism evidence="11 12">
    <name type="scientific">Anaeromicropila herbilytica</name>
    <dbReference type="NCBI Taxonomy" id="2785025"/>
    <lineage>
        <taxon>Bacteria</taxon>
        <taxon>Bacillati</taxon>
        <taxon>Bacillota</taxon>
        <taxon>Clostridia</taxon>
        <taxon>Lachnospirales</taxon>
        <taxon>Lachnospiraceae</taxon>
        <taxon>Anaeromicropila</taxon>
    </lineage>
</organism>
<dbReference type="InterPro" id="IPR027417">
    <property type="entry name" value="P-loop_NTPase"/>
</dbReference>
<dbReference type="PANTHER" id="PTHR34388">
    <property type="entry name" value="DNA POLYMERASE III SUBUNIT DELTA"/>
    <property type="match status" value="1"/>
</dbReference>
<dbReference type="Gene3D" id="1.20.272.10">
    <property type="match status" value="1"/>
</dbReference>
<dbReference type="Gene3D" id="3.40.50.300">
    <property type="entry name" value="P-loop containing nucleotide triphosphate hydrolases"/>
    <property type="match status" value="1"/>
</dbReference>
<evidence type="ECO:0000256" key="4">
    <source>
        <dbReference type="ARBA" id="ARBA00022695"/>
    </source>
</evidence>
<evidence type="ECO:0000256" key="7">
    <source>
        <dbReference type="ARBA" id="ARBA00034754"/>
    </source>
</evidence>
<evidence type="ECO:0000256" key="8">
    <source>
        <dbReference type="ARBA" id="ARBA00049244"/>
    </source>
</evidence>
<name>A0A7R7IE48_9FIRM</name>
<keyword evidence="6" id="KW-0239">DNA-directed DNA polymerase</keyword>
<comment type="catalytic activity">
    <reaction evidence="8">
        <text>DNA(n) + a 2'-deoxyribonucleoside 5'-triphosphate = DNA(n+1) + diphosphate</text>
        <dbReference type="Rhea" id="RHEA:22508"/>
        <dbReference type="Rhea" id="RHEA-COMP:17339"/>
        <dbReference type="Rhea" id="RHEA-COMP:17340"/>
        <dbReference type="ChEBI" id="CHEBI:33019"/>
        <dbReference type="ChEBI" id="CHEBI:61560"/>
        <dbReference type="ChEBI" id="CHEBI:173112"/>
        <dbReference type="EC" id="2.7.7.7"/>
    </reaction>
</comment>
<proteinExistence type="inferred from homology"/>
<accession>A0A7R7IE48</accession>
<keyword evidence="3" id="KW-0808">Transferase</keyword>
<feature type="domain" description="DNA polymerase III delta N-terminal" evidence="9">
    <location>
        <begin position="17"/>
        <end position="122"/>
    </location>
</feature>
<dbReference type="Pfam" id="PF21694">
    <property type="entry name" value="DNA_pol3_delta_C"/>
    <property type="match status" value="1"/>
</dbReference>
<dbReference type="EC" id="2.7.7.7" evidence="1"/>
<dbReference type="SUPFAM" id="SSF48019">
    <property type="entry name" value="post-AAA+ oligomerization domain-like"/>
    <property type="match status" value="1"/>
</dbReference>
<evidence type="ECO:0000256" key="2">
    <source>
        <dbReference type="ARBA" id="ARBA00017703"/>
    </source>
</evidence>
<keyword evidence="12" id="KW-1185">Reference proteome</keyword>
<evidence type="ECO:0000313" key="12">
    <source>
        <dbReference type="Proteomes" id="UP000595897"/>
    </source>
</evidence>
<keyword evidence="5" id="KW-0235">DNA replication</keyword>
<dbReference type="SUPFAM" id="SSF52540">
    <property type="entry name" value="P-loop containing nucleoside triphosphate hydrolases"/>
    <property type="match status" value="1"/>
</dbReference>
<dbReference type="InterPro" id="IPR048466">
    <property type="entry name" value="DNA_pol3_delta-like_C"/>
</dbReference>
<comment type="similarity">
    <text evidence="7">Belongs to the DNA polymerase HolA subunit family.</text>
</comment>
<feature type="domain" description="DNA polymerase III delta subunit-like C-terminal" evidence="10">
    <location>
        <begin position="203"/>
        <end position="322"/>
    </location>
</feature>
<evidence type="ECO:0000256" key="5">
    <source>
        <dbReference type="ARBA" id="ARBA00022705"/>
    </source>
</evidence>